<dbReference type="EMBL" id="JBANRG010000011">
    <property type="protein sequence ID" value="KAK7462173.1"/>
    <property type="molecule type" value="Genomic_DNA"/>
</dbReference>
<reference evidence="2 3" key="1">
    <citation type="submission" date="2024-01" db="EMBL/GenBank/DDBJ databases">
        <title>A draft genome for the cacao thread blight pathogen Marasmiellus scandens.</title>
        <authorList>
            <person name="Baruah I.K."/>
            <person name="Leung J."/>
            <person name="Bukari Y."/>
            <person name="Amoako-Attah I."/>
            <person name="Meinhardt L.W."/>
            <person name="Bailey B.A."/>
            <person name="Cohen S.P."/>
        </authorList>
    </citation>
    <scope>NUCLEOTIDE SEQUENCE [LARGE SCALE GENOMIC DNA]</scope>
    <source>
        <strain evidence="2 3">GH-19</strain>
    </source>
</reference>
<accession>A0ABR1JMM2</accession>
<keyword evidence="3" id="KW-1185">Reference proteome</keyword>
<sequence>MTSKSTLTLLFVQLLVVQYGAANISNVGLLARQSSSEVDSGFPGLDNVNPALVQAMQSLEACQDTCSAQVDCEPSDSLTSCFCTNEITSEVADCINCAMANSQNVTQEDGQQLMDSYVSACQKLGSNVDSQQITGDENGAGMKMFSVVGGSLLVFAMTAFLL</sequence>
<feature type="chain" id="PRO_5047403489" evidence="1">
    <location>
        <begin position="23"/>
        <end position="162"/>
    </location>
</feature>
<name>A0ABR1JMM2_9AGAR</name>
<feature type="signal peptide" evidence="1">
    <location>
        <begin position="1"/>
        <end position="22"/>
    </location>
</feature>
<gene>
    <name evidence="2" type="ORF">VKT23_007776</name>
</gene>
<evidence type="ECO:0000256" key="1">
    <source>
        <dbReference type="SAM" id="SignalP"/>
    </source>
</evidence>
<protein>
    <submittedName>
        <fullName evidence="2">Uncharacterized protein</fullName>
    </submittedName>
</protein>
<organism evidence="2 3">
    <name type="scientific">Marasmiellus scandens</name>
    <dbReference type="NCBI Taxonomy" id="2682957"/>
    <lineage>
        <taxon>Eukaryota</taxon>
        <taxon>Fungi</taxon>
        <taxon>Dikarya</taxon>
        <taxon>Basidiomycota</taxon>
        <taxon>Agaricomycotina</taxon>
        <taxon>Agaricomycetes</taxon>
        <taxon>Agaricomycetidae</taxon>
        <taxon>Agaricales</taxon>
        <taxon>Marasmiineae</taxon>
        <taxon>Omphalotaceae</taxon>
        <taxon>Marasmiellus</taxon>
    </lineage>
</organism>
<keyword evidence="1" id="KW-0732">Signal</keyword>
<dbReference type="Proteomes" id="UP001498398">
    <property type="component" value="Unassembled WGS sequence"/>
</dbReference>
<proteinExistence type="predicted"/>
<evidence type="ECO:0000313" key="2">
    <source>
        <dbReference type="EMBL" id="KAK7462173.1"/>
    </source>
</evidence>
<comment type="caution">
    <text evidence="2">The sequence shown here is derived from an EMBL/GenBank/DDBJ whole genome shotgun (WGS) entry which is preliminary data.</text>
</comment>
<evidence type="ECO:0000313" key="3">
    <source>
        <dbReference type="Proteomes" id="UP001498398"/>
    </source>
</evidence>